<dbReference type="Proteomes" id="UP001500185">
    <property type="component" value="Unassembled WGS sequence"/>
</dbReference>
<name>A0ABN1K8W2_9FLAO</name>
<dbReference type="RefSeq" id="WP_224454134.1">
    <property type="nucleotide sequence ID" value="NZ_BAAAGG010000005.1"/>
</dbReference>
<comment type="caution">
    <text evidence="5">The sequence shown here is derived from an EMBL/GenBank/DDBJ whole genome shotgun (WGS) entry which is preliminary data.</text>
</comment>
<dbReference type="PROSITE" id="PS51257">
    <property type="entry name" value="PROKAR_LIPOPROTEIN"/>
    <property type="match status" value="1"/>
</dbReference>
<reference evidence="5 6" key="1">
    <citation type="journal article" date="2019" name="Int. J. Syst. Evol. Microbiol.">
        <title>The Global Catalogue of Microorganisms (GCM) 10K type strain sequencing project: providing services to taxonomists for standard genome sequencing and annotation.</title>
        <authorList>
            <consortium name="The Broad Institute Genomics Platform"/>
            <consortium name="The Broad Institute Genome Sequencing Center for Infectious Disease"/>
            <person name="Wu L."/>
            <person name="Ma J."/>
        </authorList>
    </citation>
    <scope>NUCLEOTIDE SEQUENCE [LARGE SCALE GENOMIC DNA]</scope>
    <source>
        <strain evidence="5 6">JCM 16231</strain>
    </source>
</reference>
<dbReference type="NCBIfam" id="TIGR01730">
    <property type="entry name" value="RND_mfp"/>
    <property type="match status" value="1"/>
</dbReference>
<evidence type="ECO:0000259" key="3">
    <source>
        <dbReference type="Pfam" id="PF25917"/>
    </source>
</evidence>
<keyword evidence="2" id="KW-0175">Coiled coil</keyword>
<evidence type="ECO:0000256" key="1">
    <source>
        <dbReference type="ARBA" id="ARBA00009477"/>
    </source>
</evidence>
<feature type="domain" description="Multidrug resistance protein MdtA-like barrel-sandwich hybrid" evidence="3">
    <location>
        <begin position="60"/>
        <end position="179"/>
    </location>
</feature>
<dbReference type="Gene3D" id="2.40.30.170">
    <property type="match status" value="1"/>
</dbReference>
<accession>A0ABN1K8W2</accession>
<dbReference type="Pfam" id="PF25917">
    <property type="entry name" value="BSH_RND"/>
    <property type="match status" value="1"/>
</dbReference>
<dbReference type="InterPro" id="IPR058625">
    <property type="entry name" value="MdtA-like_BSH"/>
</dbReference>
<evidence type="ECO:0000313" key="6">
    <source>
        <dbReference type="Proteomes" id="UP001500185"/>
    </source>
</evidence>
<proteinExistence type="inferred from homology"/>
<evidence type="ECO:0000313" key="5">
    <source>
        <dbReference type="EMBL" id="GAA0758672.1"/>
    </source>
</evidence>
<dbReference type="InterPro" id="IPR006143">
    <property type="entry name" value="RND_pump_MFP"/>
</dbReference>
<dbReference type="Gene3D" id="2.40.50.100">
    <property type="match status" value="1"/>
</dbReference>
<dbReference type="Gene3D" id="2.40.420.20">
    <property type="match status" value="1"/>
</dbReference>
<dbReference type="PANTHER" id="PTHR30158">
    <property type="entry name" value="ACRA/E-RELATED COMPONENT OF DRUG EFFLUX TRANSPORTER"/>
    <property type="match status" value="1"/>
</dbReference>
<dbReference type="PANTHER" id="PTHR30158:SF23">
    <property type="entry name" value="MULTIDRUG RESISTANCE PROTEIN MEXA"/>
    <property type="match status" value="1"/>
</dbReference>
<protein>
    <submittedName>
        <fullName evidence="5">Efflux RND transporter periplasmic adaptor subunit</fullName>
    </submittedName>
</protein>
<dbReference type="SUPFAM" id="SSF111369">
    <property type="entry name" value="HlyD-like secretion proteins"/>
    <property type="match status" value="1"/>
</dbReference>
<dbReference type="Gene3D" id="1.10.287.470">
    <property type="entry name" value="Helix hairpin bin"/>
    <property type="match status" value="1"/>
</dbReference>
<feature type="coiled-coil region" evidence="2">
    <location>
        <begin position="122"/>
        <end position="149"/>
    </location>
</feature>
<evidence type="ECO:0000256" key="2">
    <source>
        <dbReference type="SAM" id="Coils"/>
    </source>
</evidence>
<dbReference type="InterPro" id="IPR058626">
    <property type="entry name" value="MdtA-like_b-barrel"/>
</dbReference>
<comment type="similarity">
    <text evidence="1">Belongs to the membrane fusion protein (MFP) (TC 8.A.1) family.</text>
</comment>
<keyword evidence="6" id="KW-1185">Reference proteome</keyword>
<dbReference type="Pfam" id="PF25944">
    <property type="entry name" value="Beta-barrel_RND"/>
    <property type="match status" value="1"/>
</dbReference>
<organism evidence="5 6">
    <name type="scientific">Psychroflexus lacisalsi</name>
    <dbReference type="NCBI Taxonomy" id="503928"/>
    <lineage>
        <taxon>Bacteria</taxon>
        <taxon>Pseudomonadati</taxon>
        <taxon>Bacteroidota</taxon>
        <taxon>Flavobacteriia</taxon>
        <taxon>Flavobacteriales</taxon>
        <taxon>Flavobacteriaceae</taxon>
        <taxon>Psychroflexus</taxon>
    </lineage>
</organism>
<feature type="domain" description="Multidrug resistance protein MdtA-like beta-barrel" evidence="4">
    <location>
        <begin position="195"/>
        <end position="279"/>
    </location>
</feature>
<sequence length="372" mass="40963">MKIKSFTLITISAILLIACQEKGTQQAPPPPQLPIIEVETEDVTTYSEYPTQLEGIISSDIRAKVSGYITDVLVEEGAPVKKDEILFKLETRSLSGDASAAKARVNAAQIEVEKLEPLVDKNIVSQNQLETAQAQLETAKSDLRSITANVEYANIKSPVDGFVGTINYRDGALINPSDMLPLTRVVKTNKVFAYFSLNEKDYLNMVDDFNQNSEKQSDLISSFPELILILPNGQEYPTKGKITSISSQVNRQTGTIRFRATFDNIDATLKDGLTGKIQIPRKINDATVVPRISSFSRQGKEFVFKFNALDSTVTEKAIDAERADPYLVIKSGISKGDIIIGSGVNKIKNNDKIIPTTSTMDSIVNSFDKVFK</sequence>
<gene>
    <name evidence="5" type="ORF">GCM10009433_16100</name>
</gene>
<dbReference type="EMBL" id="BAAAGG010000005">
    <property type="protein sequence ID" value="GAA0758672.1"/>
    <property type="molecule type" value="Genomic_DNA"/>
</dbReference>
<evidence type="ECO:0000259" key="4">
    <source>
        <dbReference type="Pfam" id="PF25944"/>
    </source>
</evidence>